<evidence type="ECO:0000259" key="4">
    <source>
        <dbReference type="PROSITE" id="PS51186"/>
    </source>
</evidence>
<dbReference type="InterPro" id="IPR050832">
    <property type="entry name" value="Bact_Acetyltransf"/>
</dbReference>
<dbReference type="Proteomes" id="UP001614394">
    <property type="component" value="Unassembled WGS sequence"/>
</dbReference>
<accession>A0ABW8C0U7</accession>
<dbReference type="EC" id="2.3.-.-" evidence="5"/>
<name>A0ABW8C0U7_9ACTN</name>
<evidence type="ECO:0000313" key="5">
    <source>
        <dbReference type="EMBL" id="MFI9099030.1"/>
    </source>
</evidence>
<comment type="caution">
    <text evidence="5">The sequence shown here is derived from an EMBL/GenBank/DDBJ whole genome shotgun (WGS) entry which is preliminary data.</text>
</comment>
<reference evidence="5 6" key="1">
    <citation type="submission" date="2024-10" db="EMBL/GenBank/DDBJ databases">
        <title>The Natural Products Discovery Center: Release of the First 8490 Sequenced Strains for Exploring Actinobacteria Biosynthetic Diversity.</title>
        <authorList>
            <person name="Kalkreuter E."/>
            <person name="Kautsar S.A."/>
            <person name="Yang D."/>
            <person name="Bader C.D."/>
            <person name="Teijaro C.N."/>
            <person name="Fluegel L."/>
            <person name="Davis C.M."/>
            <person name="Simpson J.R."/>
            <person name="Lauterbach L."/>
            <person name="Steele A.D."/>
            <person name="Gui C."/>
            <person name="Meng S."/>
            <person name="Li G."/>
            <person name="Viehrig K."/>
            <person name="Ye F."/>
            <person name="Su P."/>
            <person name="Kiefer A.F."/>
            <person name="Nichols A."/>
            <person name="Cepeda A.J."/>
            <person name="Yan W."/>
            <person name="Fan B."/>
            <person name="Jiang Y."/>
            <person name="Adhikari A."/>
            <person name="Zheng C.-J."/>
            <person name="Schuster L."/>
            <person name="Cowan T.M."/>
            <person name="Smanski M.J."/>
            <person name="Chevrette M.G."/>
            <person name="De Carvalho L.P.S."/>
            <person name="Shen B."/>
        </authorList>
    </citation>
    <scope>NUCLEOTIDE SEQUENCE [LARGE SCALE GENOMIC DNA]</scope>
    <source>
        <strain evidence="5 6">NPDC053399</strain>
    </source>
</reference>
<dbReference type="RefSeq" id="WP_399643213.1">
    <property type="nucleotide sequence ID" value="NZ_JBITYG010000001.1"/>
</dbReference>
<evidence type="ECO:0000313" key="6">
    <source>
        <dbReference type="Proteomes" id="UP001614394"/>
    </source>
</evidence>
<dbReference type="InterPro" id="IPR000182">
    <property type="entry name" value="GNAT_dom"/>
</dbReference>
<dbReference type="Gene3D" id="3.40.630.30">
    <property type="match status" value="1"/>
</dbReference>
<dbReference type="CDD" id="cd04301">
    <property type="entry name" value="NAT_SF"/>
    <property type="match status" value="1"/>
</dbReference>
<dbReference type="InterPro" id="IPR016181">
    <property type="entry name" value="Acyl_CoA_acyltransferase"/>
</dbReference>
<keyword evidence="6" id="KW-1185">Reference proteome</keyword>
<keyword evidence="2 5" id="KW-0012">Acyltransferase</keyword>
<dbReference type="Pfam" id="PF13508">
    <property type="entry name" value="Acetyltransf_7"/>
    <property type="match status" value="1"/>
</dbReference>
<evidence type="ECO:0000256" key="3">
    <source>
        <dbReference type="SAM" id="MobiDB-lite"/>
    </source>
</evidence>
<keyword evidence="1 5" id="KW-0808">Transferase</keyword>
<sequence length="175" mass="19453">MTDDRTQDHTPTGRYSGRLEIRPADIADAVVIAEIHMASRASTMPYLPPQQRSLEEVAWWVENIVLTEGQAWVAVDSYGEVLGYAALEGDMLEQLYLRPEARRRGVGSALLGEVRRNSPDGLSLHVFQANTGARAFYERHGFTVLDTNDGSRNMENLPDMTMRWIPGTGTGTSTE</sequence>
<dbReference type="PANTHER" id="PTHR43877">
    <property type="entry name" value="AMINOALKYLPHOSPHONATE N-ACETYLTRANSFERASE-RELATED-RELATED"/>
    <property type="match status" value="1"/>
</dbReference>
<dbReference type="GO" id="GO:0016746">
    <property type="term" value="F:acyltransferase activity"/>
    <property type="evidence" value="ECO:0007669"/>
    <property type="project" value="UniProtKB-KW"/>
</dbReference>
<organism evidence="5 6">
    <name type="scientific">Streptomyces fildesensis</name>
    <dbReference type="NCBI Taxonomy" id="375757"/>
    <lineage>
        <taxon>Bacteria</taxon>
        <taxon>Bacillati</taxon>
        <taxon>Actinomycetota</taxon>
        <taxon>Actinomycetes</taxon>
        <taxon>Kitasatosporales</taxon>
        <taxon>Streptomycetaceae</taxon>
        <taxon>Streptomyces</taxon>
    </lineage>
</organism>
<feature type="region of interest" description="Disordered" evidence="3">
    <location>
        <begin position="155"/>
        <end position="175"/>
    </location>
</feature>
<evidence type="ECO:0000256" key="1">
    <source>
        <dbReference type="ARBA" id="ARBA00022679"/>
    </source>
</evidence>
<dbReference type="EMBL" id="JBITYG010000001">
    <property type="protein sequence ID" value="MFI9099030.1"/>
    <property type="molecule type" value="Genomic_DNA"/>
</dbReference>
<protein>
    <submittedName>
        <fullName evidence="5">GNAT family N-acetyltransferase</fullName>
        <ecNumber evidence="5">2.3.-.-</ecNumber>
    </submittedName>
</protein>
<feature type="domain" description="N-acetyltransferase" evidence="4">
    <location>
        <begin position="19"/>
        <end position="165"/>
    </location>
</feature>
<evidence type="ECO:0000256" key="2">
    <source>
        <dbReference type="ARBA" id="ARBA00023315"/>
    </source>
</evidence>
<gene>
    <name evidence="5" type="ORF">ACIGXA_00785</name>
</gene>
<dbReference type="SUPFAM" id="SSF55729">
    <property type="entry name" value="Acyl-CoA N-acyltransferases (Nat)"/>
    <property type="match status" value="1"/>
</dbReference>
<proteinExistence type="predicted"/>
<dbReference type="PROSITE" id="PS51186">
    <property type="entry name" value="GNAT"/>
    <property type="match status" value="1"/>
</dbReference>